<dbReference type="InterPro" id="IPR011010">
    <property type="entry name" value="DNA_brk_join_enz"/>
</dbReference>
<dbReference type="PROSITE" id="PS51898">
    <property type="entry name" value="TYR_RECOMBINASE"/>
    <property type="match status" value="1"/>
</dbReference>
<dbReference type="PANTHER" id="PTHR30349:SF81">
    <property type="entry name" value="TYROSINE RECOMBINASE XERC"/>
    <property type="match status" value="1"/>
</dbReference>
<dbReference type="InterPro" id="IPR002104">
    <property type="entry name" value="Integrase_catalytic"/>
</dbReference>
<gene>
    <name evidence="5" type="ORF">KAK03_04590</name>
</gene>
<evidence type="ECO:0000256" key="3">
    <source>
        <dbReference type="ARBA" id="ARBA00023172"/>
    </source>
</evidence>
<reference evidence="5 6" key="1">
    <citation type="submission" date="2021-04" db="EMBL/GenBank/DDBJ databases">
        <title>The genome sequence of Ideonella sp. 3Y2.</title>
        <authorList>
            <person name="Liu Y."/>
        </authorList>
    </citation>
    <scope>NUCLEOTIDE SEQUENCE [LARGE SCALE GENOMIC DNA]</scope>
    <source>
        <strain evidence="5 6">3Y2</strain>
    </source>
</reference>
<keyword evidence="1" id="KW-0159">Chromosome partition</keyword>
<dbReference type="EMBL" id="JAGQDD010000002">
    <property type="protein sequence ID" value="MBQ0929756.1"/>
    <property type="molecule type" value="Genomic_DNA"/>
</dbReference>
<organism evidence="5 6">
    <name type="scientific">Ideonella alba</name>
    <dbReference type="NCBI Taxonomy" id="2824118"/>
    <lineage>
        <taxon>Bacteria</taxon>
        <taxon>Pseudomonadati</taxon>
        <taxon>Pseudomonadota</taxon>
        <taxon>Betaproteobacteria</taxon>
        <taxon>Burkholderiales</taxon>
        <taxon>Sphaerotilaceae</taxon>
        <taxon>Ideonella</taxon>
    </lineage>
</organism>
<proteinExistence type="predicted"/>
<dbReference type="InterPro" id="IPR050090">
    <property type="entry name" value="Tyrosine_recombinase_XerCD"/>
</dbReference>
<sequence length="243" mass="27439">MRPPVRARLAKLVPVRGWLLWLLREGELSSDPVAAMELPRADRVLPRHLLGPIELQRLLAEPDTGRPIGLRDRAMLELLYSSGLRRMELASLQMKDLDLPRRLLWVRLGKGRKDRVLPITAVAVHWLQRYLQEVRPRLVRPSTDPGHVFLGAYGRPLSLAWLSQIVSQHLRHALPGHVGSCHLLRHAMATHMLEGGADIRYIQAMLGHAQLGSTQIYTHVAIGRLQDVHARTHPRASAEDTQS</sequence>
<evidence type="ECO:0000259" key="4">
    <source>
        <dbReference type="PROSITE" id="PS51898"/>
    </source>
</evidence>
<dbReference type="RefSeq" id="WP_210852005.1">
    <property type="nucleotide sequence ID" value="NZ_JAGQDD010000002.1"/>
</dbReference>
<dbReference type="GO" id="GO:0006310">
    <property type="term" value="P:DNA recombination"/>
    <property type="evidence" value="ECO:0007669"/>
    <property type="project" value="UniProtKB-KW"/>
</dbReference>
<dbReference type="GO" id="GO:0015074">
    <property type="term" value="P:DNA integration"/>
    <property type="evidence" value="ECO:0007669"/>
    <property type="project" value="UniProtKB-KW"/>
</dbReference>
<dbReference type="GO" id="GO:0003677">
    <property type="term" value="F:DNA binding"/>
    <property type="evidence" value="ECO:0007669"/>
    <property type="project" value="InterPro"/>
</dbReference>
<feature type="domain" description="Tyr recombinase" evidence="4">
    <location>
        <begin position="44"/>
        <end position="230"/>
    </location>
</feature>
<evidence type="ECO:0000313" key="5">
    <source>
        <dbReference type="EMBL" id="MBQ0929756.1"/>
    </source>
</evidence>
<keyword evidence="6" id="KW-1185">Reference proteome</keyword>
<evidence type="ECO:0000256" key="2">
    <source>
        <dbReference type="ARBA" id="ARBA00022908"/>
    </source>
</evidence>
<dbReference type="PANTHER" id="PTHR30349">
    <property type="entry name" value="PHAGE INTEGRASE-RELATED"/>
    <property type="match status" value="1"/>
</dbReference>
<evidence type="ECO:0000256" key="1">
    <source>
        <dbReference type="ARBA" id="ARBA00022829"/>
    </source>
</evidence>
<keyword evidence="3" id="KW-0233">DNA recombination</keyword>
<evidence type="ECO:0000313" key="6">
    <source>
        <dbReference type="Proteomes" id="UP000676246"/>
    </source>
</evidence>
<dbReference type="Proteomes" id="UP000676246">
    <property type="component" value="Unassembled WGS sequence"/>
</dbReference>
<name>A0A940YB31_9BURK</name>
<dbReference type="Pfam" id="PF00589">
    <property type="entry name" value="Phage_integrase"/>
    <property type="match status" value="1"/>
</dbReference>
<dbReference type="AlphaFoldDB" id="A0A940YB31"/>
<dbReference type="InterPro" id="IPR013762">
    <property type="entry name" value="Integrase-like_cat_sf"/>
</dbReference>
<comment type="caution">
    <text evidence="5">The sequence shown here is derived from an EMBL/GenBank/DDBJ whole genome shotgun (WGS) entry which is preliminary data.</text>
</comment>
<accession>A0A940YB31</accession>
<dbReference type="GO" id="GO:0007059">
    <property type="term" value="P:chromosome segregation"/>
    <property type="evidence" value="ECO:0007669"/>
    <property type="project" value="UniProtKB-KW"/>
</dbReference>
<dbReference type="SUPFAM" id="SSF56349">
    <property type="entry name" value="DNA breaking-rejoining enzymes"/>
    <property type="match status" value="1"/>
</dbReference>
<dbReference type="Gene3D" id="1.10.443.10">
    <property type="entry name" value="Intergrase catalytic core"/>
    <property type="match status" value="1"/>
</dbReference>
<protein>
    <submittedName>
        <fullName evidence="5">Tyrosine-type recombinase/integrase</fullName>
    </submittedName>
</protein>
<keyword evidence="2" id="KW-0229">DNA integration</keyword>